<dbReference type="Proteomes" id="UP000799429">
    <property type="component" value="Unassembled WGS sequence"/>
</dbReference>
<evidence type="ECO:0008006" key="3">
    <source>
        <dbReference type="Google" id="ProtNLM"/>
    </source>
</evidence>
<proteinExistence type="predicted"/>
<dbReference type="OrthoDB" id="3335358at2759"/>
<comment type="caution">
    <text evidence="1">The sequence shown here is derived from an EMBL/GenBank/DDBJ whole genome shotgun (WGS) entry which is preliminary data.</text>
</comment>
<reference evidence="1" key="1">
    <citation type="journal article" date="2020" name="Stud. Mycol.">
        <title>101 Dothideomycetes genomes: a test case for predicting lifestyles and emergence of pathogens.</title>
        <authorList>
            <person name="Haridas S."/>
            <person name="Albert R."/>
            <person name="Binder M."/>
            <person name="Bloem J."/>
            <person name="Labutti K."/>
            <person name="Salamov A."/>
            <person name="Andreopoulos B."/>
            <person name="Baker S."/>
            <person name="Barry K."/>
            <person name="Bills G."/>
            <person name="Bluhm B."/>
            <person name="Cannon C."/>
            <person name="Castanera R."/>
            <person name="Culley D."/>
            <person name="Daum C."/>
            <person name="Ezra D."/>
            <person name="Gonzalez J."/>
            <person name="Henrissat B."/>
            <person name="Kuo A."/>
            <person name="Liang C."/>
            <person name="Lipzen A."/>
            <person name="Lutzoni F."/>
            <person name="Magnuson J."/>
            <person name="Mondo S."/>
            <person name="Nolan M."/>
            <person name="Ohm R."/>
            <person name="Pangilinan J."/>
            <person name="Park H.-J."/>
            <person name="Ramirez L."/>
            <person name="Alfaro M."/>
            <person name="Sun H."/>
            <person name="Tritt A."/>
            <person name="Yoshinaga Y."/>
            <person name="Zwiers L.-H."/>
            <person name="Turgeon B."/>
            <person name="Goodwin S."/>
            <person name="Spatafora J."/>
            <person name="Crous P."/>
            <person name="Grigoriev I."/>
        </authorList>
    </citation>
    <scope>NUCLEOTIDE SEQUENCE</scope>
    <source>
        <strain evidence="1">CBS 101060</strain>
    </source>
</reference>
<keyword evidence="2" id="KW-1185">Reference proteome</keyword>
<organism evidence="1 2">
    <name type="scientific">Patellaria atrata CBS 101060</name>
    <dbReference type="NCBI Taxonomy" id="1346257"/>
    <lineage>
        <taxon>Eukaryota</taxon>
        <taxon>Fungi</taxon>
        <taxon>Dikarya</taxon>
        <taxon>Ascomycota</taxon>
        <taxon>Pezizomycotina</taxon>
        <taxon>Dothideomycetes</taxon>
        <taxon>Dothideomycetes incertae sedis</taxon>
        <taxon>Patellariales</taxon>
        <taxon>Patellariaceae</taxon>
        <taxon>Patellaria</taxon>
    </lineage>
</organism>
<dbReference type="PANTHER" id="PTHR34129:SF1">
    <property type="entry name" value="DUF952 DOMAIN-CONTAINING PROTEIN"/>
    <property type="match status" value="1"/>
</dbReference>
<protein>
    <recommendedName>
        <fullName evidence="3">DUF952 domain-containing protein</fullName>
    </recommendedName>
</protein>
<dbReference type="PANTHER" id="PTHR34129">
    <property type="entry name" value="BLR1139 PROTEIN"/>
    <property type="match status" value="1"/>
</dbReference>
<accession>A0A9P4SAC3</accession>
<dbReference type="Gene3D" id="3.20.170.20">
    <property type="entry name" value="Protein of unknown function DUF952"/>
    <property type="match status" value="1"/>
</dbReference>
<evidence type="ECO:0000313" key="1">
    <source>
        <dbReference type="EMBL" id="KAF2838941.1"/>
    </source>
</evidence>
<dbReference type="AlphaFoldDB" id="A0A9P4SAC3"/>
<dbReference type="EMBL" id="MU006096">
    <property type="protein sequence ID" value="KAF2838941.1"/>
    <property type="molecule type" value="Genomic_DNA"/>
</dbReference>
<sequence>MSSESLKHVYKIGTAFPSLEELNGGTYPLSPLDAADGFIHLSTSSQVPATCGRFFADHKEITLLKIPLEKVENKVKWEASRGHGVFAHIYGDLIASDVTDRKTFALKEGEEWEKVLKTEEWLEA</sequence>
<name>A0A9P4SAC3_9PEZI</name>
<gene>
    <name evidence="1" type="ORF">M501DRAFT_1017020</name>
</gene>
<dbReference type="SUPFAM" id="SSF56399">
    <property type="entry name" value="ADP-ribosylation"/>
    <property type="match status" value="1"/>
</dbReference>
<dbReference type="Pfam" id="PF06108">
    <property type="entry name" value="DUF952"/>
    <property type="match status" value="1"/>
</dbReference>
<evidence type="ECO:0000313" key="2">
    <source>
        <dbReference type="Proteomes" id="UP000799429"/>
    </source>
</evidence>
<dbReference type="InterPro" id="IPR009297">
    <property type="entry name" value="DUF952"/>
</dbReference>